<accession>A0ABZ1F0T5</accession>
<dbReference type="EMBL" id="CP109083">
    <property type="protein sequence ID" value="WSB09997.1"/>
    <property type="molecule type" value="Genomic_DNA"/>
</dbReference>
<reference evidence="1 2" key="1">
    <citation type="submission" date="2022-10" db="EMBL/GenBank/DDBJ databases">
        <title>The complete genomes of actinobacterial strains from the NBC collection.</title>
        <authorList>
            <person name="Joergensen T.S."/>
            <person name="Alvarez Arevalo M."/>
            <person name="Sterndorff E.B."/>
            <person name="Faurdal D."/>
            <person name="Vuksanovic O."/>
            <person name="Mourched A.-S."/>
            <person name="Charusanti P."/>
            <person name="Shaw S."/>
            <person name="Blin K."/>
            <person name="Weber T."/>
        </authorList>
    </citation>
    <scope>NUCLEOTIDE SEQUENCE [LARGE SCALE GENOMIC DNA]</scope>
    <source>
        <strain evidence="1 2">NBC 01792</strain>
    </source>
</reference>
<sequence length="84" mass="9302">MRHTSDVDAPRNLFRIERGAPDAEELAALTAVLLSRAAAAGAEPDDLSRRHRATARWQRPERTAAYVAPHGWRSAAAHHRARTI</sequence>
<dbReference type="Pfam" id="PF13822">
    <property type="entry name" value="ACC_epsilon"/>
    <property type="match status" value="1"/>
</dbReference>
<dbReference type="InterPro" id="IPR032716">
    <property type="entry name" value="ACC_epsilon"/>
</dbReference>
<dbReference type="RefSeq" id="WP_326703830.1">
    <property type="nucleotide sequence ID" value="NZ_CP108861.1"/>
</dbReference>
<keyword evidence="2" id="KW-1185">Reference proteome</keyword>
<protein>
    <submittedName>
        <fullName evidence="1">Acyl-CoA carboxylase subunit epsilon</fullName>
    </submittedName>
</protein>
<evidence type="ECO:0000313" key="1">
    <source>
        <dbReference type="EMBL" id="WSB09997.1"/>
    </source>
</evidence>
<dbReference type="Proteomes" id="UP001356428">
    <property type="component" value="Chromosome"/>
</dbReference>
<proteinExistence type="predicted"/>
<gene>
    <name evidence="1" type="ORF">OG849_23550</name>
</gene>
<organism evidence="1 2">
    <name type="scientific">Streptomyces cyaneofuscatus</name>
    <dbReference type="NCBI Taxonomy" id="66883"/>
    <lineage>
        <taxon>Bacteria</taxon>
        <taxon>Bacillati</taxon>
        <taxon>Actinomycetota</taxon>
        <taxon>Actinomycetes</taxon>
        <taxon>Kitasatosporales</taxon>
        <taxon>Streptomycetaceae</taxon>
        <taxon>Streptomyces</taxon>
    </lineage>
</organism>
<name>A0ABZ1F0T5_9ACTN</name>
<evidence type="ECO:0000313" key="2">
    <source>
        <dbReference type="Proteomes" id="UP001356428"/>
    </source>
</evidence>